<dbReference type="EMBL" id="HACA01005912">
    <property type="protein sequence ID" value="CDW23273.1"/>
    <property type="molecule type" value="Transcribed_RNA"/>
</dbReference>
<dbReference type="AlphaFoldDB" id="A0A0K2TB88"/>
<accession>A0A0K2TB88</accession>
<feature type="non-terminal residue" evidence="1">
    <location>
        <position position="1"/>
    </location>
</feature>
<proteinExistence type="predicted"/>
<organism evidence="1">
    <name type="scientific">Lepeophtheirus salmonis</name>
    <name type="common">Salmon louse</name>
    <name type="synonym">Caligus salmonis</name>
    <dbReference type="NCBI Taxonomy" id="72036"/>
    <lineage>
        <taxon>Eukaryota</taxon>
        <taxon>Metazoa</taxon>
        <taxon>Ecdysozoa</taxon>
        <taxon>Arthropoda</taxon>
        <taxon>Crustacea</taxon>
        <taxon>Multicrustacea</taxon>
        <taxon>Hexanauplia</taxon>
        <taxon>Copepoda</taxon>
        <taxon>Siphonostomatoida</taxon>
        <taxon>Caligidae</taxon>
        <taxon>Lepeophtheirus</taxon>
    </lineage>
</organism>
<evidence type="ECO:0000313" key="1">
    <source>
        <dbReference type="EMBL" id="CDW23273.1"/>
    </source>
</evidence>
<name>A0A0K2TB88_LEPSM</name>
<sequence length="69" mass="7854">FKPSRLLIGGEPDPVVHFKEPAHRAVTFAKKTSLVYVKVLRYSKFAVGEKTNYFNPRFLLFGISHQGDC</sequence>
<protein>
    <submittedName>
        <fullName evidence="1">Uncharacterized protein</fullName>
    </submittedName>
</protein>
<reference evidence="1" key="1">
    <citation type="submission" date="2014-05" db="EMBL/GenBank/DDBJ databases">
        <authorList>
            <person name="Chronopoulou M."/>
        </authorList>
    </citation>
    <scope>NUCLEOTIDE SEQUENCE</scope>
    <source>
        <tissue evidence="1">Whole organism</tissue>
    </source>
</reference>